<dbReference type="FunFam" id="1.10.10.10:FF:000027">
    <property type="entry name" value="Heat shock transcription factor 1"/>
    <property type="match status" value="1"/>
</dbReference>
<dbReference type="OMA" id="LICWSPQ"/>
<evidence type="ECO:0000256" key="3">
    <source>
        <dbReference type="ARBA" id="ARBA00023015"/>
    </source>
</evidence>
<evidence type="ECO:0000259" key="11">
    <source>
        <dbReference type="PROSITE" id="PS00434"/>
    </source>
</evidence>
<gene>
    <name evidence="13 14 15" type="primary">hsf1</name>
</gene>
<evidence type="ECO:0000313" key="15">
    <source>
        <dbReference type="Xenbase" id="XB-GENE-997145"/>
    </source>
</evidence>
<dbReference type="GO" id="GO:0005634">
    <property type="term" value="C:nucleus"/>
    <property type="evidence" value="ECO:0007669"/>
    <property type="project" value="UniProtKB-SubCell"/>
</dbReference>
<feature type="region of interest" description="Disordered" evidence="10">
    <location>
        <begin position="298"/>
        <end position="317"/>
    </location>
</feature>
<dbReference type="AlphaFoldDB" id="A0A8J1JNX4"/>
<dbReference type="Pfam" id="PF06546">
    <property type="entry name" value="Vert_HS_TF"/>
    <property type="match status" value="1"/>
</dbReference>
<evidence type="ECO:0000256" key="9">
    <source>
        <dbReference type="RuleBase" id="RU004020"/>
    </source>
</evidence>
<keyword evidence="6" id="KW-0010">Activator</keyword>
<keyword evidence="12" id="KW-1185">Reference proteome</keyword>
<dbReference type="RefSeq" id="XP_031759579.1">
    <property type="nucleotide sequence ID" value="XM_031903719.1"/>
</dbReference>
<evidence type="ECO:0000256" key="6">
    <source>
        <dbReference type="ARBA" id="ARBA00023159"/>
    </source>
</evidence>
<dbReference type="SMART" id="SM00415">
    <property type="entry name" value="HSF"/>
    <property type="match status" value="1"/>
</dbReference>
<comment type="similarity">
    <text evidence="2 9">Belongs to the HSF family.</text>
</comment>
<protein>
    <submittedName>
        <fullName evidence="13 14">Heat shock factor protein 1 isoform X1</fullName>
    </submittedName>
</protein>
<dbReference type="GO" id="GO:0003700">
    <property type="term" value="F:DNA-binding transcription factor activity"/>
    <property type="evidence" value="ECO:0007669"/>
    <property type="project" value="InterPro"/>
</dbReference>
<proteinExistence type="inferred from homology"/>
<dbReference type="Proteomes" id="UP000008143">
    <property type="component" value="Chromosome 6"/>
</dbReference>
<sequence length="544" mass="59439">MDPHGTCGGSNVPAFLAKLWTLVEDPETDPLICWSPEGNSFHVFDQGQFAKEVLPKYFKHNNMASFVRQLNMYGFRKVVHIEQGGLVKPERDDTEFQHPYFIRGQEQLLENIKRKVNTVSTKLSATKSEEVKGRQDSVSKLLTDVQSMKGKQETIDCRLLSMKHENEALWREVASLRQKHNQQQKVVNKLIQFLISLVQSNRILGVKRKIPLMLNDSSTAHPPPKYSRQYSLEHVHGSTAYPAPVSGFADSSLYSPDSSAGPIISDVTELAESSPSPSPCLSLEASPSPVILIKEEPLTPSHSPEQSPAPPRVEDTPVSPSTFIDSILQESEASVCPGGNKNEGVSQSNPPEPCLSVACLDNISSSRQMSEVSRLFPTSTCSSSSSLQGRTDPGLDISVTELNDHVDSIDFSLDNLQNLLNGQSFSVDTSALLDLFSPSLGIPDLPLPDPDSSLASIQELLSSQDQKASETVESRTPDAGKQIVHYTAQPLILMDSSGSDLPILLELEGDEPYVAEEGDDYSEDPTLSLLCWDPQSKPAGSSIS</sequence>
<accession>A0A8J1JNX4</accession>
<feature type="domain" description="HSF-type DNA-binding" evidence="11">
    <location>
        <begin position="54"/>
        <end position="78"/>
    </location>
</feature>
<dbReference type="CTD" id="3297"/>
<dbReference type="PANTHER" id="PTHR10015">
    <property type="entry name" value="HEAT SHOCK TRANSCRIPTION FACTOR"/>
    <property type="match status" value="1"/>
</dbReference>
<dbReference type="InterPro" id="IPR010542">
    <property type="entry name" value="Vert_HSTF_C"/>
</dbReference>
<dbReference type="PRINTS" id="PR00056">
    <property type="entry name" value="HSFDOMAIN"/>
</dbReference>
<evidence type="ECO:0000256" key="4">
    <source>
        <dbReference type="ARBA" id="ARBA00023016"/>
    </source>
</evidence>
<dbReference type="Pfam" id="PF00447">
    <property type="entry name" value="HSF_DNA-bind"/>
    <property type="match status" value="1"/>
</dbReference>
<dbReference type="PROSITE" id="PS00434">
    <property type="entry name" value="HSF_DOMAIN"/>
    <property type="match status" value="1"/>
</dbReference>
<name>A0A8J1JNX4_XENTR</name>
<dbReference type="InterPro" id="IPR036390">
    <property type="entry name" value="WH_DNA-bd_sf"/>
</dbReference>
<dbReference type="RefSeq" id="XP_031759584.1">
    <property type="nucleotide sequence ID" value="XM_031903724.1"/>
</dbReference>
<evidence type="ECO:0000313" key="12">
    <source>
        <dbReference type="Proteomes" id="UP000008143"/>
    </source>
</evidence>
<reference evidence="13 14" key="1">
    <citation type="submission" date="2025-04" db="UniProtKB">
        <authorList>
            <consortium name="RefSeq"/>
        </authorList>
    </citation>
    <scope>IDENTIFICATION</scope>
    <source>
        <strain evidence="13 14">Nigerian</strain>
        <tissue evidence="13 14">Liver and blood</tissue>
    </source>
</reference>
<evidence type="ECO:0000256" key="7">
    <source>
        <dbReference type="ARBA" id="ARBA00023163"/>
    </source>
</evidence>
<dbReference type="InterPro" id="IPR036388">
    <property type="entry name" value="WH-like_DNA-bd_sf"/>
</dbReference>
<keyword evidence="3" id="KW-0805">Transcription regulation</keyword>
<dbReference type="GeneID" id="100489822"/>
<evidence type="ECO:0000256" key="1">
    <source>
        <dbReference type="ARBA" id="ARBA00004123"/>
    </source>
</evidence>
<evidence type="ECO:0000256" key="8">
    <source>
        <dbReference type="ARBA" id="ARBA00023242"/>
    </source>
</evidence>
<evidence type="ECO:0000256" key="10">
    <source>
        <dbReference type="SAM" id="MobiDB-lite"/>
    </source>
</evidence>
<evidence type="ECO:0000256" key="5">
    <source>
        <dbReference type="ARBA" id="ARBA00023125"/>
    </source>
</evidence>
<dbReference type="KEGG" id="xtr:100489822"/>
<evidence type="ECO:0000313" key="13">
    <source>
        <dbReference type="RefSeq" id="XP_031759579.1"/>
    </source>
</evidence>
<organism evidence="12 14">
    <name type="scientific">Xenopus tropicalis</name>
    <name type="common">Western clawed frog</name>
    <name type="synonym">Silurana tropicalis</name>
    <dbReference type="NCBI Taxonomy" id="8364"/>
    <lineage>
        <taxon>Eukaryota</taxon>
        <taxon>Metazoa</taxon>
        <taxon>Chordata</taxon>
        <taxon>Craniata</taxon>
        <taxon>Vertebrata</taxon>
        <taxon>Euteleostomi</taxon>
        <taxon>Amphibia</taxon>
        <taxon>Batrachia</taxon>
        <taxon>Anura</taxon>
        <taxon>Pipoidea</taxon>
        <taxon>Pipidae</taxon>
        <taxon>Xenopodinae</taxon>
        <taxon>Xenopus</taxon>
        <taxon>Silurana</taxon>
    </lineage>
</organism>
<dbReference type="SUPFAM" id="SSF46785">
    <property type="entry name" value="Winged helix' DNA-binding domain"/>
    <property type="match status" value="1"/>
</dbReference>
<keyword evidence="8" id="KW-0539">Nucleus</keyword>
<dbReference type="AGR" id="Xenbase:XB-GENE-997145"/>
<dbReference type="Xenbase" id="XB-GENE-997145">
    <property type="gene designation" value="hsf1"/>
</dbReference>
<dbReference type="PANTHER" id="PTHR10015:SF274">
    <property type="entry name" value="HEAT SHOCK FACTOR PROTEIN 1"/>
    <property type="match status" value="1"/>
</dbReference>
<dbReference type="GO" id="GO:0043565">
    <property type="term" value="F:sequence-specific DNA binding"/>
    <property type="evidence" value="ECO:0007669"/>
    <property type="project" value="InterPro"/>
</dbReference>
<evidence type="ECO:0000256" key="2">
    <source>
        <dbReference type="ARBA" id="ARBA00006403"/>
    </source>
</evidence>
<keyword evidence="4 13" id="KW-0346">Stress response</keyword>
<evidence type="ECO:0000313" key="14">
    <source>
        <dbReference type="RefSeq" id="XP_031759584.1"/>
    </source>
</evidence>
<comment type="subcellular location">
    <subcellularLocation>
        <location evidence="1">Nucleus</location>
    </subcellularLocation>
</comment>
<keyword evidence="7" id="KW-0804">Transcription</keyword>
<keyword evidence="5" id="KW-0238">DNA-binding</keyword>
<dbReference type="InterPro" id="IPR000232">
    <property type="entry name" value="HSF_DNA-bd"/>
</dbReference>
<dbReference type="Gene3D" id="1.10.10.10">
    <property type="entry name" value="Winged helix-like DNA-binding domain superfamily/Winged helix DNA-binding domain"/>
    <property type="match status" value="1"/>
</dbReference>
<dbReference type="OrthoDB" id="60033at2759"/>